<reference evidence="3 4" key="1">
    <citation type="journal article" date="2020" name="Harmful Algae">
        <title>Molecular and morphological characterization of a novel dihydroanatoxin-a producing Microcoleus species (cyanobacteria) from the Russian River, California, USA.</title>
        <authorList>
            <person name="Conklin K.Y."/>
            <person name="Stancheva R."/>
            <person name="Otten T.G."/>
            <person name="Fadness R."/>
            <person name="Boyer G.L."/>
            <person name="Read B."/>
            <person name="Zhang X."/>
            <person name="Sheath R.G."/>
        </authorList>
    </citation>
    <scope>NUCLEOTIDE SEQUENCE [LARGE SCALE GENOMIC DNA]</scope>
    <source>
        <strain evidence="3 4">PTRS2</strain>
    </source>
</reference>
<dbReference type="InterPro" id="IPR027417">
    <property type="entry name" value="P-loop_NTPase"/>
</dbReference>
<evidence type="ECO:0000313" key="3">
    <source>
        <dbReference type="EMBL" id="MEK0184267.1"/>
    </source>
</evidence>
<dbReference type="PANTHER" id="PTHR36766:SF64">
    <property type="entry name" value="OS12G0206100 PROTEIN"/>
    <property type="match status" value="1"/>
</dbReference>
<dbReference type="Proteomes" id="UP001384579">
    <property type="component" value="Unassembled WGS sequence"/>
</dbReference>
<sequence length="493" mass="57306">MEKMTDDEALNILEEILEIKQLNNVQKIVFCQAWEGQSYMQIANAFDYDYSYIKDTGSQLWQMLSTALRQKVTKLNFQSVLKHYAKHRKSQFASQSAFSRPEVEPLESSLSPNFFTLSIIDEDETRWVGRESLVDALTEKIQGICLVLMLVGITGIGKSSLAIRLSLEPAIAQTWPFLHVIRFDAEQQTFEQFARLLLKEQMRSDFELEHESQKLVIDLVNYLQTHPSLLLLDMVEEILETGDRGEFHYKDPLFAQFFDRFIQVEPMPSRLILTSQDRLPVIAEGRYLERSHLEYLKGLNPEEALELFGSWEVYPQTDEEREYLQRIVRVYEGHPLALRVIAGEIRESPYNRDIQAYWHDYGEEIVTIEQQQIASDLRSSADSVTLANYSINLTDLVKCRIERTFIRLRVSSPLAYILLCMGATYRCSVERTAWLLLIAECPKEAQIIAFQTLQRRFLLETDSKAGRVFYRLHSLIRSIALQHLVNFKPEILL</sequence>
<organism evidence="3 4">
    <name type="scientific">Microcoleus anatoxicus PTRS2</name>
    <dbReference type="NCBI Taxonomy" id="2705321"/>
    <lineage>
        <taxon>Bacteria</taxon>
        <taxon>Bacillati</taxon>
        <taxon>Cyanobacteriota</taxon>
        <taxon>Cyanophyceae</taxon>
        <taxon>Oscillatoriophycideae</taxon>
        <taxon>Oscillatoriales</taxon>
        <taxon>Microcoleaceae</taxon>
        <taxon>Microcoleus</taxon>
        <taxon>Microcoleus anatoxicus</taxon>
    </lineage>
</organism>
<dbReference type="InterPro" id="IPR042197">
    <property type="entry name" value="Apaf_helical"/>
</dbReference>
<dbReference type="PANTHER" id="PTHR36766">
    <property type="entry name" value="PLANT BROAD-SPECTRUM MILDEW RESISTANCE PROTEIN RPW8"/>
    <property type="match status" value="1"/>
</dbReference>
<dbReference type="RefSeq" id="WP_340518815.1">
    <property type="nucleotide sequence ID" value="NZ_JBBLXS010000041.1"/>
</dbReference>
<evidence type="ECO:0000259" key="2">
    <source>
        <dbReference type="Pfam" id="PF26355"/>
    </source>
</evidence>
<dbReference type="Pfam" id="PF20703">
    <property type="entry name" value="nSTAND1"/>
    <property type="match status" value="1"/>
</dbReference>
<name>A0ABU8YIS5_9CYAN</name>
<dbReference type="Gene3D" id="1.10.8.430">
    <property type="entry name" value="Helical domain of apoptotic protease-activating factors"/>
    <property type="match status" value="1"/>
</dbReference>
<dbReference type="PRINTS" id="PR00364">
    <property type="entry name" value="DISEASERSIST"/>
</dbReference>
<protein>
    <submittedName>
        <fullName evidence="3">NB-ARC domain-containing protein</fullName>
    </submittedName>
</protein>
<proteinExistence type="predicted"/>
<dbReference type="Gene3D" id="3.40.50.300">
    <property type="entry name" value="P-loop containing nucleotide triphosphate hydrolases"/>
    <property type="match status" value="1"/>
</dbReference>
<evidence type="ECO:0000259" key="1">
    <source>
        <dbReference type="Pfam" id="PF20703"/>
    </source>
</evidence>
<feature type="domain" description="Novel STAND NTPase 1" evidence="1">
    <location>
        <begin position="122"/>
        <end position="243"/>
    </location>
</feature>
<dbReference type="SUPFAM" id="SSF52540">
    <property type="entry name" value="P-loop containing nucleoside triphosphate hydrolases"/>
    <property type="match status" value="1"/>
</dbReference>
<evidence type="ECO:0000313" key="4">
    <source>
        <dbReference type="Proteomes" id="UP001384579"/>
    </source>
</evidence>
<gene>
    <name evidence="3" type="ORF">WMG39_05315</name>
</gene>
<feature type="domain" description="vWA-MoxR associated protein N-terminal HTH" evidence="2">
    <location>
        <begin position="6"/>
        <end position="83"/>
    </location>
</feature>
<keyword evidence="4" id="KW-1185">Reference proteome</keyword>
<dbReference type="Pfam" id="PF26355">
    <property type="entry name" value="HTH_VMAP-M9"/>
    <property type="match status" value="1"/>
</dbReference>
<dbReference type="InterPro" id="IPR049052">
    <property type="entry name" value="nSTAND1"/>
</dbReference>
<comment type="caution">
    <text evidence="3">The sequence shown here is derived from an EMBL/GenBank/DDBJ whole genome shotgun (WGS) entry which is preliminary data.</text>
</comment>
<dbReference type="InterPro" id="IPR058651">
    <property type="entry name" value="HTH_VMAP-M9"/>
</dbReference>
<accession>A0ABU8YIS5</accession>
<dbReference type="EMBL" id="JBBLXS010000041">
    <property type="protein sequence ID" value="MEK0184267.1"/>
    <property type="molecule type" value="Genomic_DNA"/>
</dbReference>